<dbReference type="RefSeq" id="WP_146392304.1">
    <property type="nucleotide sequence ID" value="NZ_SJPK01000008.1"/>
</dbReference>
<evidence type="ECO:0000313" key="4">
    <source>
        <dbReference type="EMBL" id="TWT65046.1"/>
    </source>
</evidence>
<evidence type="ECO:0000259" key="2">
    <source>
        <dbReference type="Pfam" id="PF00534"/>
    </source>
</evidence>
<dbReference type="InterPro" id="IPR028098">
    <property type="entry name" value="Glyco_trans_4-like_N"/>
</dbReference>
<dbReference type="GO" id="GO:0103011">
    <property type="term" value="F:mannosylfructose-phosphate synthase activity"/>
    <property type="evidence" value="ECO:0007669"/>
    <property type="project" value="UniProtKB-EC"/>
</dbReference>
<dbReference type="SUPFAM" id="SSF53756">
    <property type="entry name" value="UDP-Glycosyltransferase/glycogen phosphorylase"/>
    <property type="match status" value="1"/>
</dbReference>
<proteinExistence type="predicted"/>
<dbReference type="EMBL" id="SJPK01000008">
    <property type="protein sequence ID" value="TWT65046.1"/>
    <property type="molecule type" value="Genomic_DNA"/>
</dbReference>
<protein>
    <submittedName>
        <fullName evidence="4">Mannosylfructose-phosphate synthase</fullName>
        <ecNumber evidence="4">2.4.1.246</ecNumber>
    </submittedName>
</protein>
<keyword evidence="4" id="KW-0808">Transferase</keyword>
<sequence>MKILLIHQAFRTPAEGGGTRHYELLRKLVAEGNQATVIASDVSYLDGARSEGGSVATCDGIEIRRVKQFRNIHKSFFHRLLGFISFMVSAFLAGWKSAKDADVVMGTSPPLFQALSAWGVALLRWKPFLLEIRDLWPDFAIEMGVLRNPVLIFLARRLECFLYARATLILVNSPAFIDYLVEQRGISRDKIRLIPNGVDPAMFHPEARGQDIRQSWGVSDKFVVLYAGAIGPANDLPTYVRAAELLKDNSQVHFILVGDGKDRVRVTGLIEKLGLTNIQWQGVVGKSEMADVLAAADACVAVLQDLPMFKTVYPNKVFDYMAAGRPTILMIDGVIRDVIEDSEGGWFVKPGNPQGLADAVERLANNRAEATEMGGRARDYVTEHFDRSEHAQQFSDLLIKFI</sequence>
<name>A0A5C5XPA9_9BACT</name>
<keyword evidence="4" id="KW-0328">Glycosyltransferase</keyword>
<evidence type="ECO:0000256" key="1">
    <source>
        <dbReference type="SAM" id="Phobius"/>
    </source>
</evidence>
<dbReference type="AlphaFoldDB" id="A0A5C5XPA9"/>
<keyword evidence="1" id="KW-0812">Transmembrane</keyword>
<keyword evidence="5" id="KW-1185">Reference proteome</keyword>
<dbReference type="InterPro" id="IPR001296">
    <property type="entry name" value="Glyco_trans_1"/>
</dbReference>
<keyword evidence="1" id="KW-1133">Transmembrane helix</keyword>
<evidence type="ECO:0000313" key="5">
    <source>
        <dbReference type="Proteomes" id="UP000318053"/>
    </source>
</evidence>
<dbReference type="Pfam" id="PF13439">
    <property type="entry name" value="Glyco_transf_4"/>
    <property type="match status" value="1"/>
</dbReference>
<gene>
    <name evidence="4" type="primary">mfpsA_3</name>
    <name evidence="4" type="ORF">CA85_33910</name>
</gene>
<dbReference type="PANTHER" id="PTHR45947">
    <property type="entry name" value="SULFOQUINOVOSYL TRANSFERASE SQD2"/>
    <property type="match status" value="1"/>
</dbReference>
<keyword evidence="1" id="KW-0472">Membrane</keyword>
<evidence type="ECO:0000259" key="3">
    <source>
        <dbReference type="Pfam" id="PF13439"/>
    </source>
</evidence>
<dbReference type="CDD" id="cd03794">
    <property type="entry name" value="GT4_WbuB-like"/>
    <property type="match status" value="1"/>
</dbReference>
<comment type="caution">
    <text evidence="4">The sequence shown here is derived from an EMBL/GenBank/DDBJ whole genome shotgun (WGS) entry which is preliminary data.</text>
</comment>
<organism evidence="4 5">
    <name type="scientific">Allorhodopirellula solitaria</name>
    <dbReference type="NCBI Taxonomy" id="2527987"/>
    <lineage>
        <taxon>Bacteria</taxon>
        <taxon>Pseudomonadati</taxon>
        <taxon>Planctomycetota</taxon>
        <taxon>Planctomycetia</taxon>
        <taxon>Pirellulales</taxon>
        <taxon>Pirellulaceae</taxon>
        <taxon>Allorhodopirellula</taxon>
    </lineage>
</organism>
<accession>A0A5C5XPA9</accession>
<dbReference type="InterPro" id="IPR050194">
    <property type="entry name" value="Glycosyltransferase_grp1"/>
</dbReference>
<feature type="domain" description="Glycosyltransferase subfamily 4-like N-terminal" evidence="3">
    <location>
        <begin position="16"/>
        <end position="200"/>
    </location>
</feature>
<dbReference type="PANTHER" id="PTHR45947:SF3">
    <property type="entry name" value="SULFOQUINOVOSYL TRANSFERASE SQD2"/>
    <property type="match status" value="1"/>
</dbReference>
<feature type="domain" description="Glycosyl transferase family 1" evidence="2">
    <location>
        <begin position="211"/>
        <end position="378"/>
    </location>
</feature>
<dbReference type="EC" id="2.4.1.246" evidence="4"/>
<dbReference type="Gene3D" id="3.40.50.2000">
    <property type="entry name" value="Glycogen Phosphorylase B"/>
    <property type="match status" value="2"/>
</dbReference>
<dbReference type="Pfam" id="PF00534">
    <property type="entry name" value="Glycos_transf_1"/>
    <property type="match status" value="1"/>
</dbReference>
<reference evidence="4 5" key="1">
    <citation type="submission" date="2019-02" db="EMBL/GenBank/DDBJ databases">
        <title>Deep-cultivation of Planctomycetes and their phenomic and genomic characterization uncovers novel biology.</title>
        <authorList>
            <person name="Wiegand S."/>
            <person name="Jogler M."/>
            <person name="Boedeker C."/>
            <person name="Pinto D."/>
            <person name="Vollmers J."/>
            <person name="Rivas-Marin E."/>
            <person name="Kohn T."/>
            <person name="Peeters S.H."/>
            <person name="Heuer A."/>
            <person name="Rast P."/>
            <person name="Oberbeckmann S."/>
            <person name="Bunk B."/>
            <person name="Jeske O."/>
            <person name="Meyerdierks A."/>
            <person name="Storesund J.E."/>
            <person name="Kallscheuer N."/>
            <person name="Luecker S."/>
            <person name="Lage O.M."/>
            <person name="Pohl T."/>
            <person name="Merkel B.J."/>
            <person name="Hornburger P."/>
            <person name="Mueller R.-W."/>
            <person name="Bruemmer F."/>
            <person name="Labrenz M."/>
            <person name="Spormann A.M."/>
            <person name="Op Den Camp H."/>
            <person name="Overmann J."/>
            <person name="Amann R."/>
            <person name="Jetten M.S.M."/>
            <person name="Mascher T."/>
            <person name="Medema M.H."/>
            <person name="Devos D.P."/>
            <person name="Kaster A.-K."/>
            <person name="Ovreas L."/>
            <person name="Rohde M."/>
            <person name="Galperin M.Y."/>
            <person name="Jogler C."/>
        </authorList>
    </citation>
    <scope>NUCLEOTIDE SEQUENCE [LARGE SCALE GENOMIC DNA]</scope>
    <source>
        <strain evidence="4 5">CA85</strain>
    </source>
</reference>
<dbReference type="Proteomes" id="UP000318053">
    <property type="component" value="Unassembled WGS sequence"/>
</dbReference>
<feature type="transmembrane region" description="Helical" evidence="1">
    <location>
        <begin position="76"/>
        <end position="95"/>
    </location>
</feature>
<dbReference type="OrthoDB" id="9811902at2"/>